<dbReference type="PANTHER" id="PTHR43409">
    <property type="entry name" value="ANAEROBIC MAGNESIUM-PROTOPORPHYRIN IX MONOMETHYL ESTER CYCLASE-RELATED"/>
    <property type="match status" value="1"/>
</dbReference>
<dbReference type="InterPro" id="IPR007197">
    <property type="entry name" value="rSAM"/>
</dbReference>
<dbReference type="SMART" id="SM00729">
    <property type="entry name" value="Elp3"/>
    <property type="match status" value="1"/>
</dbReference>
<dbReference type="InterPro" id="IPR058240">
    <property type="entry name" value="rSAM_sf"/>
</dbReference>
<dbReference type="SFLD" id="SFLDG01082">
    <property type="entry name" value="B12-binding_domain_containing"/>
    <property type="match status" value="1"/>
</dbReference>
<dbReference type="InterPro" id="IPR006638">
    <property type="entry name" value="Elp3/MiaA/NifB-like_rSAM"/>
</dbReference>
<evidence type="ECO:0000256" key="5">
    <source>
        <dbReference type="ARBA" id="ARBA00023014"/>
    </source>
</evidence>
<dbReference type="SUPFAM" id="SSF102114">
    <property type="entry name" value="Radical SAM enzymes"/>
    <property type="match status" value="1"/>
</dbReference>
<evidence type="ECO:0000256" key="2">
    <source>
        <dbReference type="ARBA" id="ARBA00022691"/>
    </source>
</evidence>
<sequence>MDEYLETDECADTDEWLEMDVDDEGMSSCCLGNMVLIINTRGAVGTAKGAYPARFGLYGEIRTREFAFHFNPTGEIRYMRGLTRSWPHPWEWLKRSWGNDWIYYSVGLDRGQGRVKDWVGEDYLPCLSYESNAIREATPYTEPGVSTAFSAWSQVYANICCASLVGLPLDIQRFLGDVIRSNDDNALIAQARELHGIIGGRVSVLPPDTRHSDYEVIPVNIADGCLYKCRFCTVKSRAKFAPKTKEAIADQIEALKAFYGPNLQNLNAIFVGDHDALAAGGDLVAYAAEAAYTAFGFSRPQGGSPSLYLFGSCASFSKADDATFAALSALPYKVYINLGLESADDATLNQLGKPITSAMVKETLLKMVDINARYASIEVTANFLLGTTFSQDHHTAIMKLLSSLPKEAGNKGCVYLSPLVETQRREEVLPMFHEIKRHSVLSAYVYLIQRL</sequence>
<dbReference type="Pfam" id="PF04055">
    <property type="entry name" value="Radical_SAM"/>
    <property type="match status" value="1"/>
</dbReference>
<gene>
    <name evidence="7" type="ORF">DSLASN_34470</name>
</gene>
<dbReference type="Proteomes" id="UP001320148">
    <property type="component" value="Chromosome"/>
</dbReference>
<dbReference type="SFLD" id="SFLDS00029">
    <property type="entry name" value="Radical_SAM"/>
    <property type="match status" value="1"/>
</dbReference>
<reference evidence="7 8" key="1">
    <citation type="submission" date="2021-02" db="EMBL/GenBank/DDBJ databases">
        <title>Complete genome of Desulfoluna sp. strain ASN36.</title>
        <authorList>
            <person name="Takahashi A."/>
            <person name="Kojima H."/>
            <person name="Fukui M."/>
        </authorList>
    </citation>
    <scope>NUCLEOTIDE SEQUENCE [LARGE SCALE GENOMIC DNA]</scope>
    <source>
        <strain evidence="7 8">ASN36</strain>
    </source>
</reference>
<proteinExistence type="predicted"/>
<evidence type="ECO:0000259" key="6">
    <source>
        <dbReference type="PROSITE" id="PS51918"/>
    </source>
</evidence>
<dbReference type="Gene3D" id="3.80.30.20">
    <property type="entry name" value="tm_1862 like domain"/>
    <property type="match status" value="1"/>
</dbReference>
<accession>A0ABM7PL58</accession>
<keyword evidence="5" id="KW-0411">Iron-sulfur</keyword>
<evidence type="ECO:0000256" key="1">
    <source>
        <dbReference type="ARBA" id="ARBA00001966"/>
    </source>
</evidence>
<comment type="cofactor">
    <cofactor evidence="1">
        <name>[4Fe-4S] cluster</name>
        <dbReference type="ChEBI" id="CHEBI:49883"/>
    </cofactor>
</comment>
<organism evidence="7 8">
    <name type="scientific">Desulfoluna limicola</name>
    <dbReference type="NCBI Taxonomy" id="2810562"/>
    <lineage>
        <taxon>Bacteria</taxon>
        <taxon>Pseudomonadati</taxon>
        <taxon>Thermodesulfobacteriota</taxon>
        <taxon>Desulfobacteria</taxon>
        <taxon>Desulfobacterales</taxon>
        <taxon>Desulfolunaceae</taxon>
        <taxon>Desulfoluna</taxon>
    </lineage>
</organism>
<keyword evidence="8" id="KW-1185">Reference proteome</keyword>
<evidence type="ECO:0000256" key="3">
    <source>
        <dbReference type="ARBA" id="ARBA00022723"/>
    </source>
</evidence>
<protein>
    <recommendedName>
        <fullName evidence="6">Radical SAM core domain-containing protein</fullName>
    </recommendedName>
</protein>
<dbReference type="EMBL" id="AP024488">
    <property type="protein sequence ID" value="BCS97815.1"/>
    <property type="molecule type" value="Genomic_DNA"/>
</dbReference>
<keyword evidence="4" id="KW-0408">Iron</keyword>
<dbReference type="InterPro" id="IPR051198">
    <property type="entry name" value="BchE-like"/>
</dbReference>
<name>A0ABM7PL58_9BACT</name>
<feature type="domain" description="Radical SAM core" evidence="6">
    <location>
        <begin position="211"/>
        <end position="451"/>
    </location>
</feature>
<evidence type="ECO:0000256" key="4">
    <source>
        <dbReference type="ARBA" id="ARBA00023004"/>
    </source>
</evidence>
<keyword evidence="2" id="KW-0949">S-adenosyl-L-methionine</keyword>
<evidence type="ECO:0000313" key="7">
    <source>
        <dbReference type="EMBL" id="BCS97815.1"/>
    </source>
</evidence>
<evidence type="ECO:0000313" key="8">
    <source>
        <dbReference type="Proteomes" id="UP001320148"/>
    </source>
</evidence>
<dbReference type="InterPro" id="IPR023404">
    <property type="entry name" value="rSAM_horseshoe"/>
</dbReference>
<dbReference type="PROSITE" id="PS51918">
    <property type="entry name" value="RADICAL_SAM"/>
    <property type="match status" value="1"/>
</dbReference>
<keyword evidence="3" id="KW-0479">Metal-binding</keyword>